<dbReference type="Gene3D" id="3.40.50.2300">
    <property type="match status" value="2"/>
</dbReference>
<name>A0ABZ2J0H5_9BACT</name>
<proteinExistence type="predicted"/>
<feature type="chain" id="PRO_5047511209" evidence="2">
    <location>
        <begin position="25"/>
        <end position="415"/>
    </location>
</feature>
<dbReference type="Proteomes" id="UP001385389">
    <property type="component" value="Chromosome"/>
</dbReference>
<dbReference type="InterPro" id="IPR052910">
    <property type="entry name" value="ABC-Purine-Binding"/>
</dbReference>
<dbReference type="RefSeq" id="WP_338669485.1">
    <property type="nucleotide sequence ID" value="NZ_CP146609.1"/>
</dbReference>
<dbReference type="PANTHER" id="PTHR43208">
    <property type="entry name" value="ABC TRANSPORTER SUBSTRATE-BINDING PROTEIN"/>
    <property type="match status" value="1"/>
</dbReference>
<reference evidence="4 5" key="1">
    <citation type="submission" date="2024-03" db="EMBL/GenBank/DDBJ databases">
        <title>Phenotype and Genome Characterization of a Sulfate-Reducing Bacterium Pseudodesulfovibrio sp. strain 5S69, isolated from Petroleum Reservoir in Tatarstan (Russia).</title>
        <authorList>
            <person name="Bidzhieva S.K."/>
            <person name="Kadnikov V."/>
            <person name="Tourova T.P."/>
            <person name="Samigullina S.R."/>
            <person name="Sokolova D.S."/>
            <person name="Poltaraus A.B."/>
            <person name="Avtukh A.N."/>
            <person name="Tereshina V.M."/>
            <person name="Mardanov A.V."/>
            <person name="Nazina T.N."/>
        </authorList>
    </citation>
    <scope>NUCLEOTIDE SEQUENCE [LARGE SCALE GENOMIC DNA]</scope>
    <source>
        <strain evidence="4 5">5S69</strain>
    </source>
</reference>
<dbReference type="InterPro" id="IPR003760">
    <property type="entry name" value="PnrA-like"/>
</dbReference>
<evidence type="ECO:0000259" key="3">
    <source>
        <dbReference type="Pfam" id="PF02608"/>
    </source>
</evidence>
<dbReference type="PANTHER" id="PTHR43208:SF1">
    <property type="entry name" value="ABC TRANSPORTER SUBSTRATE-BINDING PROTEIN"/>
    <property type="match status" value="1"/>
</dbReference>
<keyword evidence="5" id="KW-1185">Reference proteome</keyword>
<keyword evidence="1 2" id="KW-0732">Signal</keyword>
<sequence>MFRFRSLAALLLSVCLLVAFGCSSEPKKEEAKTEAPAPAPAETQKEAAKPLTLGLILVGPYNDKGYSQAQYEGGKYVEAHMSGAKLIYLDKVNPADRPGLTIPQVADDLIEKGADLIIAGSDDMKDGILEAAAQHPDKIFVHASGDSAWTGKAPANLGNLFGKMIYAKMLAGFTAAMTTQTGKIGVVGPLINDETRRLMSAAYLGARYAWTEVRGKDAKDLTFNVKWIGFWFNIPGVTADPTQVAGSLYDDGYDVVISGIDTPDNVVVAKQRADAGKKVWALPYDYEKACEGQGGICLGVPYFNWGPMFLKLAKSVADGSYKPGFEWVAPYWADINNPDKSPVGFMPGPGMSADTKAALDKFIAELGSGKLDLFTGPLNYQDGTPFLKAGEKATDKQIWYMQQLLQGMEGLSSPE</sequence>
<dbReference type="Pfam" id="PF02608">
    <property type="entry name" value="Bmp"/>
    <property type="match status" value="1"/>
</dbReference>
<feature type="signal peptide" evidence="2">
    <location>
        <begin position="1"/>
        <end position="24"/>
    </location>
</feature>
<evidence type="ECO:0000256" key="2">
    <source>
        <dbReference type="SAM" id="SignalP"/>
    </source>
</evidence>
<feature type="domain" description="ABC transporter substrate-binding protein PnrA-like" evidence="3">
    <location>
        <begin position="53"/>
        <end position="288"/>
    </location>
</feature>
<protein>
    <submittedName>
        <fullName evidence="4">BMP family ABC transporter substrate-binding protein</fullName>
    </submittedName>
</protein>
<evidence type="ECO:0000313" key="5">
    <source>
        <dbReference type="Proteomes" id="UP001385389"/>
    </source>
</evidence>
<organism evidence="4 5">
    <name type="scientific">Pseudodesulfovibrio methanolicus</name>
    <dbReference type="NCBI Taxonomy" id="3126690"/>
    <lineage>
        <taxon>Bacteria</taxon>
        <taxon>Pseudomonadati</taxon>
        <taxon>Thermodesulfobacteriota</taxon>
        <taxon>Desulfovibrionia</taxon>
        <taxon>Desulfovibrionales</taxon>
        <taxon>Desulfovibrionaceae</taxon>
    </lineage>
</organism>
<evidence type="ECO:0000313" key="4">
    <source>
        <dbReference type="EMBL" id="WWX23788.1"/>
    </source>
</evidence>
<gene>
    <name evidence="4" type="ORF">V8V93_06175</name>
</gene>
<dbReference type="PROSITE" id="PS51257">
    <property type="entry name" value="PROKAR_LIPOPROTEIN"/>
    <property type="match status" value="1"/>
</dbReference>
<dbReference type="EMBL" id="CP146609">
    <property type="protein sequence ID" value="WWX23788.1"/>
    <property type="molecule type" value="Genomic_DNA"/>
</dbReference>
<accession>A0ABZ2J0H5</accession>
<evidence type="ECO:0000256" key="1">
    <source>
        <dbReference type="ARBA" id="ARBA00022729"/>
    </source>
</evidence>